<organism evidence="2 3">
    <name type="scientific">Phaseolus angularis</name>
    <name type="common">Azuki bean</name>
    <name type="synonym">Vigna angularis</name>
    <dbReference type="NCBI Taxonomy" id="3914"/>
    <lineage>
        <taxon>Eukaryota</taxon>
        <taxon>Viridiplantae</taxon>
        <taxon>Streptophyta</taxon>
        <taxon>Embryophyta</taxon>
        <taxon>Tracheophyta</taxon>
        <taxon>Spermatophyta</taxon>
        <taxon>Magnoliopsida</taxon>
        <taxon>eudicotyledons</taxon>
        <taxon>Gunneridae</taxon>
        <taxon>Pentapetalae</taxon>
        <taxon>rosids</taxon>
        <taxon>fabids</taxon>
        <taxon>Fabales</taxon>
        <taxon>Fabaceae</taxon>
        <taxon>Papilionoideae</taxon>
        <taxon>50 kb inversion clade</taxon>
        <taxon>NPAAA clade</taxon>
        <taxon>indigoferoid/millettioid clade</taxon>
        <taxon>Phaseoleae</taxon>
        <taxon>Vigna</taxon>
    </lineage>
</organism>
<sequence>MECRARLFPRGSRPGTTGRASGATFADVSDPAYLTLKREGVSVFGSLEARFHVWSSWRARGACGNISSSSFGSPSSSIFHVSWPGGQAPTDGGGGAVAEYKLLLEEDVADESEASVLHC</sequence>
<name>A0A0L9VKK5_PHAAN</name>
<evidence type="ECO:0000313" key="2">
    <source>
        <dbReference type="EMBL" id="KOM55264.1"/>
    </source>
</evidence>
<evidence type="ECO:0000256" key="1">
    <source>
        <dbReference type="SAM" id="MobiDB-lite"/>
    </source>
</evidence>
<dbReference type="EMBL" id="CM003380">
    <property type="protein sequence ID" value="KOM55264.1"/>
    <property type="molecule type" value="Genomic_DNA"/>
</dbReference>
<evidence type="ECO:0000313" key="3">
    <source>
        <dbReference type="Proteomes" id="UP000053144"/>
    </source>
</evidence>
<reference evidence="3" key="1">
    <citation type="journal article" date="2015" name="Proc. Natl. Acad. Sci. U.S.A.">
        <title>Genome sequencing of adzuki bean (Vigna angularis) provides insight into high starch and low fat accumulation and domestication.</title>
        <authorList>
            <person name="Yang K."/>
            <person name="Tian Z."/>
            <person name="Chen C."/>
            <person name="Luo L."/>
            <person name="Zhao B."/>
            <person name="Wang Z."/>
            <person name="Yu L."/>
            <person name="Li Y."/>
            <person name="Sun Y."/>
            <person name="Li W."/>
            <person name="Chen Y."/>
            <person name="Li Y."/>
            <person name="Zhang Y."/>
            <person name="Ai D."/>
            <person name="Zhao J."/>
            <person name="Shang C."/>
            <person name="Ma Y."/>
            <person name="Wu B."/>
            <person name="Wang M."/>
            <person name="Gao L."/>
            <person name="Sun D."/>
            <person name="Zhang P."/>
            <person name="Guo F."/>
            <person name="Wang W."/>
            <person name="Li Y."/>
            <person name="Wang J."/>
            <person name="Varshney R.K."/>
            <person name="Wang J."/>
            <person name="Ling H.Q."/>
            <person name="Wan P."/>
        </authorList>
    </citation>
    <scope>NUCLEOTIDE SEQUENCE</scope>
    <source>
        <strain evidence="3">cv. Jingnong 6</strain>
    </source>
</reference>
<dbReference type="Proteomes" id="UP000053144">
    <property type="component" value="Chromosome 10"/>
</dbReference>
<gene>
    <name evidence="2" type="ORF">LR48_Vigan10g115600</name>
</gene>
<protein>
    <submittedName>
        <fullName evidence="2">Uncharacterized protein</fullName>
    </submittedName>
</protein>
<feature type="region of interest" description="Disordered" evidence="1">
    <location>
        <begin position="1"/>
        <end position="24"/>
    </location>
</feature>
<dbReference type="Gramene" id="KOM55264">
    <property type="protein sequence ID" value="KOM55264"/>
    <property type="gene ID" value="LR48_Vigan10g115600"/>
</dbReference>
<dbReference type="AlphaFoldDB" id="A0A0L9VKK5"/>
<accession>A0A0L9VKK5</accession>
<proteinExistence type="predicted"/>